<dbReference type="FunFam" id="3.90.800.10:FF:000001">
    <property type="entry name" value="Glutamine--tRNA ligase"/>
    <property type="match status" value="1"/>
</dbReference>
<evidence type="ECO:0000256" key="11">
    <source>
        <dbReference type="ARBA" id="ARBA00030865"/>
    </source>
</evidence>
<dbReference type="EC" id="6.1.1.17" evidence="3"/>
<evidence type="ECO:0000256" key="13">
    <source>
        <dbReference type="RuleBase" id="RU363037"/>
    </source>
</evidence>
<gene>
    <name evidence="17" type="ORF">AJ79_09117</name>
</gene>
<name>A0A2B7WMF0_9EURO</name>
<dbReference type="STRING" id="1447875.A0A2B7WMF0"/>
<reference evidence="17 18" key="1">
    <citation type="submission" date="2017-10" db="EMBL/GenBank/DDBJ databases">
        <title>Comparative genomics in systemic dimorphic fungi from Ajellomycetaceae.</title>
        <authorList>
            <person name="Munoz J.F."/>
            <person name="Mcewen J.G."/>
            <person name="Clay O.K."/>
            <person name="Cuomo C.A."/>
        </authorList>
    </citation>
    <scope>NUCLEOTIDE SEQUENCE [LARGE SCALE GENOMIC DNA]</scope>
    <source>
        <strain evidence="17 18">UAMH5409</strain>
    </source>
</reference>
<keyword evidence="10 13" id="KW-0030">Aminoacyl-tRNA synthetase</keyword>
<comment type="catalytic activity">
    <reaction evidence="12">
        <text>tRNA(Glu) + L-glutamate + ATP = L-glutamyl-tRNA(Glu) + AMP + diphosphate</text>
        <dbReference type="Rhea" id="RHEA:23540"/>
        <dbReference type="Rhea" id="RHEA-COMP:9663"/>
        <dbReference type="Rhea" id="RHEA-COMP:9680"/>
        <dbReference type="ChEBI" id="CHEBI:29985"/>
        <dbReference type="ChEBI" id="CHEBI:30616"/>
        <dbReference type="ChEBI" id="CHEBI:33019"/>
        <dbReference type="ChEBI" id="CHEBI:78442"/>
        <dbReference type="ChEBI" id="CHEBI:78520"/>
        <dbReference type="ChEBI" id="CHEBI:456215"/>
        <dbReference type="EC" id="6.1.1.17"/>
    </reaction>
</comment>
<accession>A0A2B7WMF0</accession>
<dbReference type="FunFam" id="1.10.1160.10:FF:000001">
    <property type="entry name" value="Glutamine--tRNA ligase"/>
    <property type="match status" value="1"/>
</dbReference>
<dbReference type="GO" id="GO:0004818">
    <property type="term" value="F:glutamate-tRNA ligase activity"/>
    <property type="evidence" value="ECO:0007669"/>
    <property type="project" value="UniProtKB-EC"/>
</dbReference>
<evidence type="ECO:0000256" key="10">
    <source>
        <dbReference type="ARBA" id="ARBA00023146"/>
    </source>
</evidence>
<dbReference type="OrthoDB" id="10250478at2759"/>
<comment type="subcellular location">
    <subcellularLocation>
        <location evidence="1">Cytoplasm</location>
    </subcellularLocation>
</comment>
<feature type="domain" description="tRNA synthetases class I (E and Q) anti-codon binding" evidence="16">
    <location>
        <begin position="351"/>
        <end position="424"/>
    </location>
</feature>
<dbReference type="InterPro" id="IPR020056">
    <property type="entry name" value="Rbsml_bL25/Gln-tRNA_synth_N"/>
</dbReference>
<dbReference type="GO" id="GO:0005829">
    <property type="term" value="C:cytosol"/>
    <property type="evidence" value="ECO:0007669"/>
    <property type="project" value="TreeGrafter"/>
</dbReference>
<evidence type="ECO:0000256" key="3">
    <source>
        <dbReference type="ARBA" id="ARBA00012835"/>
    </source>
</evidence>
<evidence type="ECO:0000256" key="6">
    <source>
        <dbReference type="ARBA" id="ARBA00022598"/>
    </source>
</evidence>
<protein>
    <recommendedName>
        <fullName evidence="3">glutamate--tRNA ligase</fullName>
        <ecNumber evidence="3">6.1.1.17</ecNumber>
    </recommendedName>
    <alternativeName>
        <fullName evidence="11">Glutamyl-tRNA synthetase</fullName>
    </alternativeName>
</protein>
<dbReference type="InterPro" id="IPR020059">
    <property type="entry name" value="Glu/Gln-tRNA-synth_Ib_codon-bd"/>
</dbReference>
<dbReference type="Proteomes" id="UP000223968">
    <property type="component" value="Unassembled WGS sequence"/>
</dbReference>
<dbReference type="Gene3D" id="2.40.240.10">
    <property type="entry name" value="Ribosomal Protein L25, Chain P"/>
    <property type="match status" value="1"/>
</dbReference>
<organism evidence="17 18">
    <name type="scientific">Helicocarpus griseus UAMH5409</name>
    <dbReference type="NCBI Taxonomy" id="1447875"/>
    <lineage>
        <taxon>Eukaryota</taxon>
        <taxon>Fungi</taxon>
        <taxon>Dikarya</taxon>
        <taxon>Ascomycota</taxon>
        <taxon>Pezizomycotina</taxon>
        <taxon>Eurotiomycetes</taxon>
        <taxon>Eurotiomycetidae</taxon>
        <taxon>Onygenales</taxon>
        <taxon>Ajellomycetaceae</taxon>
        <taxon>Helicocarpus</taxon>
    </lineage>
</organism>
<evidence type="ECO:0000256" key="12">
    <source>
        <dbReference type="ARBA" id="ARBA00048351"/>
    </source>
</evidence>
<feature type="domain" description="Glutamyl/glutaminyl-tRNA synthetase class Ib anti-codon binding" evidence="15">
    <location>
        <begin position="248"/>
        <end position="330"/>
    </location>
</feature>
<evidence type="ECO:0000259" key="16">
    <source>
        <dbReference type="Pfam" id="PF20974"/>
    </source>
</evidence>
<dbReference type="EMBL" id="PDNB01000241">
    <property type="protein sequence ID" value="PGG97709.1"/>
    <property type="molecule type" value="Genomic_DNA"/>
</dbReference>
<evidence type="ECO:0000313" key="18">
    <source>
        <dbReference type="Proteomes" id="UP000223968"/>
    </source>
</evidence>
<evidence type="ECO:0000256" key="5">
    <source>
        <dbReference type="ARBA" id="ARBA00022553"/>
    </source>
</evidence>
<dbReference type="SUPFAM" id="SSF52374">
    <property type="entry name" value="Nucleotidylyl transferase"/>
    <property type="match status" value="1"/>
</dbReference>
<evidence type="ECO:0000256" key="2">
    <source>
        <dbReference type="ARBA" id="ARBA00008927"/>
    </source>
</evidence>
<evidence type="ECO:0000313" key="17">
    <source>
        <dbReference type="EMBL" id="PGG97709.1"/>
    </source>
</evidence>
<dbReference type="PANTHER" id="PTHR43097">
    <property type="entry name" value="GLUTAMINE-TRNA LIGASE"/>
    <property type="match status" value="1"/>
</dbReference>
<keyword evidence="8 13" id="KW-0067">ATP-binding</keyword>
<keyword evidence="4" id="KW-0963">Cytoplasm</keyword>
<dbReference type="GO" id="GO:0005524">
    <property type="term" value="F:ATP binding"/>
    <property type="evidence" value="ECO:0007669"/>
    <property type="project" value="UniProtKB-KW"/>
</dbReference>
<dbReference type="AlphaFoldDB" id="A0A2B7WMF0"/>
<dbReference type="PANTHER" id="PTHR43097:SF5">
    <property type="entry name" value="GLUTAMATE--TRNA LIGASE"/>
    <property type="match status" value="1"/>
</dbReference>
<dbReference type="InterPro" id="IPR011035">
    <property type="entry name" value="Ribosomal_bL25/Gln-tRNA_synth"/>
</dbReference>
<sequence length="443" mass="50773">MELLGIKPDRVSFSSDYFQLMYDLCVKLISSSAAYADDTEISVMRNERRDGIASKNRDMSAADSLAARFAEMKSGQGLQWCIRAKISVDDPNKALRDPVIYRCNLQPHHRTGTTWKVYPTYDFCAPILDSVEEVTYALRTNEYRDRNAQYAWMQNALGLRPVTIWDFSRINFVRTVLSKRKLSLLVEKGAVSGWDDPRMPTVRGIRRRGLTIPALQEFILKQGPSRNVLNFDWSLLWATNKKFIDPTSPRFIAVQKENMVVANIHGQERLVQDKPKRNKNESLATRQVVYSDTILLEQQDAQSFQLNEEVTLMHWGNAFVRQLVQDPTTKLVSRVEFGLHLAGDVKRTSKKITWLSQAQDLVPVQLVDFDHIITKDKLDKEDDIVPHINWNSKFVTEAWADCNVAALGEGDIIQLERKGYYRVDRPFARGEPAVLFYIPTGKA</sequence>
<dbReference type="GO" id="GO:0006424">
    <property type="term" value="P:glutamyl-tRNA aminoacylation"/>
    <property type="evidence" value="ECO:0007669"/>
    <property type="project" value="TreeGrafter"/>
</dbReference>
<evidence type="ECO:0000259" key="15">
    <source>
        <dbReference type="Pfam" id="PF03950"/>
    </source>
</evidence>
<dbReference type="Pfam" id="PF00749">
    <property type="entry name" value="tRNA-synt_1c"/>
    <property type="match status" value="1"/>
</dbReference>
<dbReference type="InterPro" id="IPR020058">
    <property type="entry name" value="Glu/Gln-tRNA-synth_Ib_cat-dom"/>
</dbReference>
<comment type="similarity">
    <text evidence="2">Belongs to the class-I aminoacyl-tRNA synthetase family. Glutamate--tRNA ligase type 2 subfamily.</text>
</comment>
<dbReference type="InterPro" id="IPR050132">
    <property type="entry name" value="Gln/Glu-tRNA_Ligase"/>
</dbReference>
<evidence type="ECO:0000256" key="4">
    <source>
        <dbReference type="ARBA" id="ARBA00022490"/>
    </source>
</evidence>
<evidence type="ECO:0000256" key="9">
    <source>
        <dbReference type="ARBA" id="ARBA00022917"/>
    </source>
</evidence>
<keyword evidence="18" id="KW-1185">Reference proteome</keyword>
<dbReference type="Pfam" id="PF03950">
    <property type="entry name" value="tRNA-synt_1c_C"/>
    <property type="match status" value="1"/>
</dbReference>
<comment type="caution">
    <text evidence="17">The sequence shown here is derived from an EMBL/GenBank/DDBJ whole genome shotgun (WGS) entry which is preliminary data.</text>
</comment>
<proteinExistence type="inferred from homology"/>
<evidence type="ECO:0000256" key="7">
    <source>
        <dbReference type="ARBA" id="ARBA00022741"/>
    </source>
</evidence>
<evidence type="ECO:0000259" key="14">
    <source>
        <dbReference type="Pfam" id="PF00749"/>
    </source>
</evidence>
<dbReference type="GO" id="GO:0017102">
    <property type="term" value="C:methionyl glutamyl tRNA synthetase complex"/>
    <property type="evidence" value="ECO:0007669"/>
    <property type="project" value="TreeGrafter"/>
</dbReference>
<feature type="domain" description="Glutamyl/glutaminyl-tRNA synthetase class Ib catalytic" evidence="14">
    <location>
        <begin position="1"/>
        <end position="245"/>
    </location>
</feature>
<evidence type="ECO:0000256" key="8">
    <source>
        <dbReference type="ARBA" id="ARBA00022840"/>
    </source>
</evidence>
<dbReference type="FunFam" id="2.40.240.10:FF:000004">
    <property type="entry name" value="Glutamyl-tRNA synthetase, cytoplasmic"/>
    <property type="match status" value="1"/>
</dbReference>
<dbReference type="InterPro" id="IPR049437">
    <property type="entry name" value="tRNA-synt_1c_C2"/>
</dbReference>
<dbReference type="InterPro" id="IPR014729">
    <property type="entry name" value="Rossmann-like_a/b/a_fold"/>
</dbReference>
<dbReference type="Pfam" id="PF20974">
    <property type="entry name" value="tRNA-synt_1c_C2"/>
    <property type="match status" value="1"/>
</dbReference>
<keyword evidence="5" id="KW-0597">Phosphoprotein</keyword>
<dbReference type="Gene3D" id="3.40.50.620">
    <property type="entry name" value="HUPs"/>
    <property type="match status" value="1"/>
</dbReference>
<keyword evidence="6 13" id="KW-0436">Ligase</keyword>
<keyword evidence="9 13" id="KW-0648">Protein biosynthesis</keyword>
<keyword evidence="7 13" id="KW-0547">Nucleotide-binding</keyword>
<evidence type="ECO:0000256" key="1">
    <source>
        <dbReference type="ARBA" id="ARBA00004496"/>
    </source>
</evidence>
<dbReference type="SUPFAM" id="SSF50715">
    <property type="entry name" value="Ribosomal protein L25-like"/>
    <property type="match status" value="1"/>
</dbReference>